<comment type="caution">
    <text evidence="2">The sequence shown here is derived from an EMBL/GenBank/DDBJ whole genome shotgun (WGS) entry which is preliminary data.</text>
</comment>
<feature type="domain" description="CHAT" evidence="1">
    <location>
        <begin position="933"/>
        <end position="1301"/>
    </location>
</feature>
<dbReference type="InterPro" id="IPR011990">
    <property type="entry name" value="TPR-like_helical_dom_sf"/>
</dbReference>
<sequence>MTAKLDAAIEAAQKAADTTSLEDPKYKVVTERLLIALRNKYLSTGSASDLDRAVKVAEDAIAATPKTNPRRAQWLSSLETLLMERYEETDDSKDLNRAIEVGDEAIETISEDNPDRGAIISNHALSFYARLASSRDEKDIDRAVEIARLALEATALDSPERSTRWASLGSMLGTKFGLTRSLTDLNNAVNAAREGFNTAPTDHPRRIGLANNLGMWLDRRFNATKEQADLDEAISVAESILKTVPADLPGEASDAANNLGVWYNKRYKQSGQLEDLNRAIGWAEQTLQTHPAGDKGRSPILSSLGHWHLERYKKTGSNSDLDRAVEFAEESLKVLPPGHPHQMNRVTALSLALDTRYDALGNAADDDRVIEVAKKEISTIPLDHPHRSSLLDSLVMRLGKRFKRLGEEADFEAAIAYAGELLGGESSEITNSILREIATAHSVRFRKTGELEHLHTAIDAAEKAVKSEDATLGTHASSLETLARLLYHRYERLSGLDDLGYAAAIAKRCVEVSVQDDSLYPTRLDILATILSRKFERLGDEKDIEEAIEAGNKALEILPQGNPKRSNILSHIPAYHSMRAGKTRELSKISDAIKVAEEVLATLPRDSDARPVVLHNLGATLASRIQLTRSLDDNPRAIEVAQMAVDEIDPENPVRAQMFYDLGLHIERPDEINKTMEGVDIDRAIKAFKAGWECQNSSPSIRIKCAENGAGSLAMQEKWEEAYELIEAAMQLVPVVVPWSLQDADKEYVLSQLMGLASQAAAISLNAGKSPGHALQLLESGRGVMAGLLLGMRSDISELKAKCPELAERFERLRGELDSPKPATTIELESSNSVETRAIGRREAERKYQELLVAIRAQPGFSEFLLPPGEKHMIRVADDPIVVLNVNYHRCDAFLVRKDRGIEVLELPKLKYRDIYKNRDILKKTDSPYVLNKLLEWLWDVAAAPILDALGYTEPIPASADPVDGWPHIWWVPSGQLSHFPFHAAGRHSEGSKDTVLDRVISSYSSSIKTLIYGRENFRQLNTNNGAEEQAPGEALIVTVPGSGLRFVKDEVAVLEELCPSLNLTPIRPAAERDEILRHLRTCKVFHFASHGQSDPKEPSKSQLVLQHGSALTVSDLRECRLQEAGPFLAYLSACSTRVNDAAWLANEEVHLVSALQLAGFRHVIGTLWAVSDRYCVDVARVLYQTLRDRGMTDRAVYAGLHHAVRTLRKKGLEEFAAKRGVGLQIGDDDVDEEALSAVCDDISVVVDEVTPSNAVEEMTSAVDDATTRQSKWALSKGSTARTRRENPGDPFVWAAYIHFGL</sequence>
<evidence type="ECO:0000259" key="1">
    <source>
        <dbReference type="Pfam" id="PF12770"/>
    </source>
</evidence>
<name>A0AAV9VHN2_9PEZI</name>
<gene>
    <name evidence="2" type="ORF">TWF696_000438</name>
</gene>
<dbReference type="Gene3D" id="1.25.40.10">
    <property type="entry name" value="Tetratricopeptide repeat domain"/>
    <property type="match status" value="2"/>
</dbReference>
<dbReference type="InterPro" id="IPR024983">
    <property type="entry name" value="CHAT_dom"/>
</dbReference>
<proteinExistence type="predicted"/>
<protein>
    <recommendedName>
        <fullName evidence="1">CHAT domain-containing protein</fullName>
    </recommendedName>
</protein>
<dbReference type="Proteomes" id="UP001375240">
    <property type="component" value="Unassembled WGS sequence"/>
</dbReference>
<keyword evidence="3" id="KW-1185">Reference proteome</keyword>
<dbReference type="Pfam" id="PF12770">
    <property type="entry name" value="CHAT"/>
    <property type="match status" value="1"/>
</dbReference>
<evidence type="ECO:0000313" key="2">
    <source>
        <dbReference type="EMBL" id="KAK6359275.1"/>
    </source>
</evidence>
<organism evidence="2 3">
    <name type="scientific">Orbilia brochopaga</name>
    <dbReference type="NCBI Taxonomy" id="3140254"/>
    <lineage>
        <taxon>Eukaryota</taxon>
        <taxon>Fungi</taxon>
        <taxon>Dikarya</taxon>
        <taxon>Ascomycota</taxon>
        <taxon>Pezizomycotina</taxon>
        <taxon>Orbiliomycetes</taxon>
        <taxon>Orbiliales</taxon>
        <taxon>Orbiliaceae</taxon>
        <taxon>Orbilia</taxon>
    </lineage>
</organism>
<accession>A0AAV9VHN2</accession>
<reference evidence="2 3" key="1">
    <citation type="submission" date="2019-10" db="EMBL/GenBank/DDBJ databases">
        <authorList>
            <person name="Palmer J.M."/>
        </authorList>
    </citation>
    <scope>NUCLEOTIDE SEQUENCE [LARGE SCALE GENOMIC DNA]</scope>
    <source>
        <strain evidence="2 3">TWF696</strain>
    </source>
</reference>
<dbReference type="SUPFAM" id="SSF48452">
    <property type="entry name" value="TPR-like"/>
    <property type="match status" value="1"/>
</dbReference>
<evidence type="ECO:0000313" key="3">
    <source>
        <dbReference type="Proteomes" id="UP001375240"/>
    </source>
</evidence>
<dbReference type="EMBL" id="JAVHNQ010000001">
    <property type="protein sequence ID" value="KAK6359275.1"/>
    <property type="molecule type" value="Genomic_DNA"/>
</dbReference>